<name>A0A2T9Y2A5_9FUNG</name>
<keyword evidence="2" id="KW-0999">Mitochondrion inner membrane</keyword>
<evidence type="ECO:0000256" key="3">
    <source>
        <dbReference type="ARBA" id="ARBA00022801"/>
    </source>
</evidence>
<evidence type="ECO:0000313" key="10">
    <source>
        <dbReference type="EMBL" id="PVU86489.1"/>
    </source>
</evidence>
<dbReference type="GO" id="GO:0006627">
    <property type="term" value="P:protein processing involved in protein targeting to mitochondrion"/>
    <property type="evidence" value="ECO:0007669"/>
    <property type="project" value="TreeGrafter"/>
</dbReference>
<feature type="domain" description="Peptidase S26" evidence="9">
    <location>
        <begin position="320"/>
        <end position="361"/>
    </location>
</feature>
<dbReference type="InterPro" id="IPR036286">
    <property type="entry name" value="LexA/Signal_pep-like_sf"/>
</dbReference>
<feature type="compositionally biased region" description="Low complexity" evidence="8">
    <location>
        <begin position="32"/>
        <end position="46"/>
    </location>
</feature>
<accession>A0A2T9Y2A5</accession>
<evidence type="ECO:0000256" key="1">
    <source>
        <dbReference type="ARBA" id="ARBA00004273"/>
    </source>
</evidence>
<dbReference type="EMBL" id="MBFT01000441">
    <property type="protein sequence ID" value="PVU91146.1"/>
    <property type="molecule type" value="Genomic_DNA"/>
</dbReference>
<dbReference type="OrthoDB" id="308440at2759"/>
<comment type="subcellular location">
    <subcellularLocation>
        <location evidence="1">Mitochondrion inner membrane</location>
    </subcellularLocation>
</comment>
<dbReference type="STRING" id="61424.A0A2T9Y2A5"/>
<dbReference type="PANTHER" id="PTHR12383">
    <property type="entry name" value="PROTEASE FAMILY S26 MITOCHONDRIAL INNER MEMBRANE PROTEASE-RELATED"/>
    <property type="match status" value="1"/>
</dbReference>
<evidence type="ECO:0000256" key="4">
    <source>
        <dbReference type="ARBA" id="ARBA00023128"/>
    </source>
</evidence>
<feature type="active site" evidence="7">
    <location>
        <position position="273"/>
    </location>
</feature>
<dbReference type="GO" id="GO:0042720">
    <property type="term" value="C:mitochondrial inner membrane peptidase complex"/>
    <property type="evidence" value="ECO:0007669"/>
    <property type="project" value="TreeGrafter"/>
</dbReference>
<feature type="active site" evidence="7">
    <location>
        <position position="299"/>
    </location>
</feature>
<dbReference type="InterPro" id="IPR019533">
    <property type="entry name" value="Peptidase_S26"/>
</dbReference>
<dbReference type="GO" id="GO:0004252">
    <property type="term" value="F:serine-type endopeptidase activity"/>
    <property type="evidence" value="ECO:0007669"/>
    <property type="project" value="InterPro"/>
</dbReference>
<dbReference type="InterPro" id="IPR000223">
    <property type="entry name" value="Pept_S26A_signal_pept_1"/>
</dbReference>
<evidence type="ECO:0000256" key="5">
    <source>
        <dbReference type="ARBA" id="ARBA00023136"/>
    </source>
</evidence>
<keyword evidence="3" id="KW-0378">Hydrolase</keyword>
<dbReference type="PRINTS" id="PR00727">
    <property type="entry name" value="LEADERPTASE"/>
</dbReference>
<dbReference type="Pfam" id="PF10502">
    <property type="entry name" value="Peptidase_S26"/>
    <property type="match status" value="1"/>
</dbReference>
<dbReference type="GO" id="GO:0006465">
    <property type="term" value="P:signal peptide processing"/>
    <property type="evidence" value="ECO:0007669"/>
    <property type="project" value="InterPro"/>
</dbReference>
<dbReference type="EMBL" id="MBFT01000905">
    <property type="protein sequence ID" value="PVU86489.1"/>
    <property type="molecule type" value="Genomic_DNA"/>
</dbReference>
<evidence type="ECO:0000256" key="6">
    <source>
        <dbReference type="ARBA" id="ARBA00038445"/>
    </source>
</evidence>
<sequence length="378" mass="41660">MFPKLTRKGNVNPVQEFQLFDTRSADNRYWTATNNNNNPQTNNNNTFEYRQSDASMYPPNSRPPQNISGRTGNNNNDANNAGFSGAVDNQNIQNTSQQLLPEVSNNVQQQRALIYIGVTKESTRCISGCGYYGDTGLFLFSFGTCTNIGTDKVDSDCNNLSDSDTYYVLMSSTQFGNYSSTSPVCGKCMLISGPGGKVRAKIVGQCKGNCASGDIMLSSTAFSKITVEDKPNPLKIYRMIKILPKVVFTIQVGCFAHMVNEWFGNFSFCRGESMLPTFNVVGDVVASINPLDPETQVMKRILGLSGDVICIDPLLSNTRYVKIPKGHVWLQGDNTSNSVDSRIYGPVPIGLLKGKVLFKVWPNFTKISSNVEFLQEPK</sequence>
<feature type="region of interest" description="Disordered" evidence="8">
    <location>
        <begin position="32"/>
        <end position="88"/>
    </location>
</feature>
<dbReference type="SUPFAM" id="SSF51306">
    <property type="entry name" value="LexA/Signal peptidase"/>
    <property type="match status" value="1"/>
</dbReference>
<dbReference type="Gene3D" id="2.40.40.10">
    <property type="entry name" value="RlpA-like domain"/>
    <property type="match status" value="1"/>
</dbReference>
<comment type="similarity">
    <text evidence="6">Belongs to the peptidase S26 family. IMP1 subfamily.</text>
</comment>
<dbReference type="PANTHER" id="PTHR12383:SF16">
    <property type="entry name" value="MITOCHONDRIAL INNER MEMBRANE PROTEASE SUBUNIT 1"/>
    <property type="match status" value="1"/>
</dbReference>
<dbReference type="InterPro" id="IPR052064">
    <property type="entry name" value="Mito_IMP1_subunit"/>
</dbReference>
<organism evidence="10 12">
    <name type="scientific">Furculomyces boomerangus</name>
    <dbReference type="NCBI Taxonomy" id="61424"/>
    <lineage>
        <taxon>Eukaryota</taxon>
        <taxon>Fungi</taxon>
        <taxon>Fungi incertae sedis</taxon>
        <taxon>Zoopagomycota</taxon>
        <taxon>Kickxellomycotina</taxon>
        <taxon>Harpellomycetes</taxon>
        <taxon>Harpellales</taxon>
        <taxon>Harpellaceae</taxon>
        <taxon>Furculomyces</taxon>
    </lineage>
</organism>
<dbReference type="Proteomes" id="UP000245699">
    <property type="component" value="Unassembled WGS sequence"/>
</dbReference>
<reference evidence="10 12" key="1">
    <citation type="journal article" date="2018" name="MBio">
        <title>Comparative Genomics Reveals the Core Gene Toolbox for the Fungus-Insect Symbiosis.</title>
        <authorList>
            <person name="Wang Y."/>
            <person name="Stata M."/>
            <person name="Wang W."/>
            <person name="Stajich J.E."/>
            <person name="White M.M."/>
            <person name="Moncalvo J.M."/>
        </authorList>
    </citation>
    <scope>NUCLEOTIDE SEQUENCE [LARGE SCALE GENOMIC DNA]</scope>
    <source>
        <strain evidence="10 12">AUS-77-4</strain>
    </source>
</reference>
<feature type="compositionally biased region" description="Polar residues" evidence="8">
    <location>
        <begin position="63"/>
        <end position="72"/>
    </location>
</feature>
<comment type="caution">
    <text evidence="10">The sequence shown here is derived from an EMBL/GenBank/DDBJ whole genome shotgun (WGS) entry which is preliminary data.</text>
</comment>
<gene>
    <name evidence="11" type="ORF">BB559_004277</name>
    <name evidence="10" type="ORF">BB559_006496</name>
</gene>
<evidence type="ECO:0000259" key="9">
    <source>
        <dbReference type="Pfam" id="PF10502"/>
    </source>
</evidence>
<dbReference type="CDD" id="cd22191">
    <property type="entry name" value="DPBB_RlpA_EXP_N-like"/>
    <property type="match status" value="1"/>
</dbReference>
<keyword evidence="5" id="KW-0472">Membrane</keyword>
<keyword evidence="12" id="KW-1185">Reference proteome</keyword>
<dbReference type="AlphaFoldDB" id="A0A2T9Y2A5"/>
<dbReference type="CDD" id="cd06530">
    <property type="entry name" value="S26_SPase_I"/>
    <property type="match status" value="1"/>
</dbReference>
<evidence type="ECO:0000313" key="12">
    <source>
        <dbReference type="Proteomes" id="UP000245699"/>
    </source>
</evidence>
<evidence type="ECO:0000256" key="2">
    <source>
        <dbReference type="ARBA" id="ARBA00022792"/>
    </source>
</evidence>
<protein>
    <recommendedName>
        <fullName evidence="9">Peptidase S26 domain-containing protein</fullName>
    </recommendedName>
</protein>
<dbReference type="InterPro" id="IPR036908">
    <property type="entry name" value="RlpA-like_sf"/>
</dbReference>
<dbReference type="Gene3D" id="2.10.109.10">
    <property type="entry name" value="Umud Fragment, subunit A"/>
    <property type="match status" value="1"/>
</dbReference>
<evidence type="ECO:0000256" key="7">
    <source>
        <dbReference type="PIRSR" id="PIRSR600223-1"/>
    </source>
</evidence>
<evidence type="ECO:0000256" key="8">
    <source>
        <dbReference type="SAM" id="MobiDB-lite"/>
    </source>
</evidence>
<keyword evidence="4" id="KW-0496">Mitochondrion</keyword>
<dbReference type="SUPFAM" id="SSF50685">
    <property type="entry name" value="Barwin-like endoglucanases"/>
    <property type="match status" value="1"/>
</dbReference>
<proteinExistence type="inferred from homology"/>
<evidence type="ECO:0000313" key="11">
    <source>
        <dbReference type="EMBL" id="PVU91146.1"/>
    </source>
</evidence>